<dbReference type="AlphaFoldDB" id="A0A3D3FZV6"/>
<protein>
    <submittedName>
        <fullName evidence="1">Uncharacterized protein</fullName>
    </submittedName>
</protein>
<name>A0A3D3FZV6_ACIRA</name>
<accession>A0A3D3FZV6</accession>
<reference evidence="1 2" key="1">
    <citation type="journal article" date="2018" name="Nat. Biotechnol.">
        <title>A standardized bacterial taxonomy based on genome phylogeny substantially revises the tree of life.</title>
        <authorList>
            <person name="Parks D.H."/>
            <person name="Chuvochina M."/>
            <person name="Waite D.W."/>
            <person name="Rinke C."/>
            <person name="Skarshewski A."/>
            <person name="Chaumeil P.A."/>
            <person name="Hugenholtz P."/>
        </authorList>
    </citation>
    <scope>NUCLEOTIDE SEQUENCE [LARGE SCALE GENOMIC DNA]</scope>
    <source>
        <strain evidence="1">UBA10045</strain>
    </source>
</reference>
<dbReference type="Proteomes" id="UP000262257">
    <property type="component" value="Unassembled WGS sequence"/>
</dbReference>
<evidence type="ECO:0000313" key="2">
    <source>
        <dbReference type="Proteomes" id="UP000262257"/>
    </source>
</evidence>
<dbReference type="EMBL" id="DPXL01000085">
    <property type="protein sequence ID" value="HCM31316.1"/>
    <property type="molecule type" value="Genomic_DNA"/>
</dbReference>
<organism evidence="1 2">
    <name type="scientific">Acinetobacter radioresistens</name>
    <dbReference type="NCBI Taxonomy" id="40216"/>
    <lineage>
        <taxon>Bacteria</taxon>
        <taxon>Pseudomonadati</taxon>
        <taxon>Pseudomonadota</taxon>
        <taxon>Gammaproteobacteria</taxon>
        <taxon>Moraxellales</taxon>
        <taxon>Moraxellaceae</taxon>
        <taxon>Acinetobacter</taxon>
    </lineage>
</organism>
<evidence type="ECO:0000313" key="1">
    <source>
        <dbReference type="EMBL" id="HCM31316.1"/>
    </source>
</evidence>
<comment type="caution">
    <text evidence="1">The sequence shown here is derived from an EMBL/GenBank/DDBJ whole genome shotgun (WGS) entry which is preliminary data.</text>
</comment>
<proteinExistence type="predicted"/>
<sequence>MFIKCKNIYNDADMYFNKEQIRSIEDLTTSKNPPNDPTLRVCYNKDDVVAIPFRSKQELDAFLKEALS</sequence>
<gene>
    <name evidence="1" type="ORF">DIC32_06890</name>
</gene>